<evidence type="ECO:0000313" key="3">
    <source>
        <dbReference type="Proteomes" id="UP000373269"/>
    </source>
</evidence>
<reference evidence="1 3" key="1">
    <citation type="submission" date="2019-11" db="EMBL/GenBank/DDBJ databases">
        <title>Whole Genome Sequencing and Comparative Genomic Analyses of Lysinibacillus pakistanensis LZH-9, a Halotolerant Strain with Excellent COD Removal Capability.</title>
        <authorList>
            <person name="Zhou H."/>
        </authorList>
    </citation>
    <scope>NUCLEOTIDE SEQUENCE [LARGE SCALE GENOMIC DNA]</scope>
    <source>
        <strain evidence="1 3">LZH-9</strain>
        <plasmid evidence="1 3">unnamed</plasmid>
    </source>
</reference>
<organism evidence="1 3">
    <name type="scientific">Lysinibacillus pakistanensis</name>
    <dbReference type="NCBI Taxonomy" id="759811"/>
    <lineage>
        <taxon>Bacteria</taxon>
        <taxon>Bacillati</taxon>
        <taxon>Bacillota</taxon>
        <taxon>Bacilli</taxon>
        <taxon>Bacillales</taxon>
        <taxon>Bacillaceae</taxon>
        <taxon>Lysinibacillus</taxon>
    </lineage>
</organism>
<accession>A0ABX6DH02</accession>
<evidence type="ECO:0000313" key="1">
    <source>
        <dbReference type="EMBL" id="QGG54095.1"/>
    </source>
</evidence>
<dbReference type="EMBL" id="CP045836">
    <property type="protein sequence ID" value="QGG54149.1"/>
    <property type="molecule type" value="Genomic_DNA"/>
</dbReference>
<keyword evidence="3" id="KW-1185">Reference proteome</keyword>
<dbReference type="Proteomes" id="UP000373269">
    <property type="component" value="Plasmid unnamed"/>
</dbReference>
<gene>
    <name evidence="1" type="ORF">GDS87_24555</name>
    <name evidence="2" type="ORF">GDS87_24835</name>
</gene>
<geneLocation type="plasmid" evidence="1 3">
    <name>unnamed</name>
</geneLocation>
<name>A0ABX6DH02_9BACI</name>
<proteinExistence type="predicted"/>
<protein>
    <submittedName>
        <fullName evidence="1">Uncharacterized protein</fullName>
    </submittedName>
</protein>
<keyword evidence="1" id="KW-0614">Plasmid</keyword>
<sequence length="70" mass="8570">MRSYNERELINEMLWLIETNYSVLNDTFYLSDYYQHWEFEIPEGYYLCFVPDTDPLDVRLAPKLNPEQLN</sequence>
<dbReference type="EMBL" id="CP045836">
    <property type="protein sequence ID" value="QGG54095.1"/>
    <property type="molecule type" value="Genomic_DNA"/>
</dbReference>
<evidence type="ECO:0000313" key="2">
    <source>
        <dbReference type="EMBL" id="QGG54149.1"/>
    </source>
</evidence>